<protein>
    <recommendedName>
        <fullName evidence="5">Iron hydrogenase 1</fullName>
    </recommendedName>
</protein>
<dbReference type="STRING" id="1121326.CLMAG_16580"/>
<dbReference type="SUPFAM" id="SSF159800">
    <property type="entry name" value="PrpR receptor domain-like"/>
    <property type="match status" value="1"/>
</dbReference>
<reference evidence="3 4" key="1">
    <citation type="submission" date="2016-04" db="EMBL/GenBank/DDBJ databases">
        <title>Genome sequence of Clostridium magnum DSM 2767.</title>
        <authorList>
            <person name="Poehlein A."/>
            <person name="Uhlig R."/>
            <person name="Fischer R."/>
            <person name="Bahl H."/>
            <person name="Daniel R."/>
        </authorList>
    </citation>
    <scope>NUCLEOTIDE SEQUENCE [LARGE SCALE GENOMIC DNA]</scope>
    <source>
        <strain evidence="3 4">DSM 2767</strain>
    </source>
</reference>
<feature type="domain" description="Iron hydrogenase large subunit C-terminal" evidence="1">
    <location>
        <begin position="2"/>
        <end position="90"/>
    </location>
</feature>
<accession>A0A161YMH5</accession>
<evidence type="ECO:0000259" key="2">
    <source>
        <dbReference type="Pfam" id="PF06506"/>
    </source>
</evidence>
<name>A0A161YMH5_9CLOT</name>
<dbReference type="Gene3D" id="3.40.950.10">
    <property type="entry name" value="Fe-only Hydrogenase (Larger Subunit), Chain L, domain 3"/>
    <property type="match status" value="1"/>
</dbReference>
<organism evidence="3 4">
    <name type="scientific">Clostridium magnum DSM 2767</name>
    <dbReference type="NCBI Taxonomy" id="1121326"/>
    <lineage>
        <taxon>Bacteria</taxon>
        <taxon>Bacillati</taxon>
        <taxon>Bacillota</taxon>
        <taxon>Clostridia</taxon>
        <taxon>Eubacteriales</taxon>
        <taxon>Clostridiaceae</taxon>
        <taxon>Clostridium</taxon>
    </lineage>
</organism>
<gene>
    <name evidence="3" type="ORF">CLMAG_16580</name>
</gene>
<evidence type="ECO:0008006" key="5">
    <source>
        <dbReference type="Google" id="ProtNLM"/>
    </source>
</evidence>
<dbReference type="EMBL" id="LWAE01000002">
    <property type="protein sequence ID" value="KZL91852.1"/>
    <property type="molecule type" value="Genomic_DNA"/>
</dbReference>
<evidence type="ECO:0000259" key="1">
    <source>
        <dbReference type="Pfam" id="PF02906"/>
    </source>
</evidence>
<dbReference type="AlphaFoldDB" id="A0A161YMH5"/>
<dbReference type="SUPFAM" id="SSF53920">
    <property type="entry name" value="Fe-only hydrogenase"/>
    <property type="match status" value="1"/>
</dbReference>
<proteinExistence type="predicted"/>
<evidence type="ECO:0000313" key="4">
    <source>
        <dbReference type="Proteomes" id="UP000076603"/>
    </source>
</evidence>
<sequence length="170" mass="18237">MAAFNIDPETCEDAAIEDASVFGRNFAQAGGLTSSIENYVKEKGLEIEFKPVKASGFDEIKKTMVMAKGGRLQGNFIEGMMCEGGCIGGPALIGENTYNYKVADTEIYMHPCDKLNELEKIIPQLKQQGVTGVVAGTLASTVAMKYGMKVEMLDTKVPSIKGAIKEAVIS</sequence>
<evidence type="ECO:0000313" key="3">
    <source>
        <dbReference type="EMBL" id="KZL91852.1"/>
    </source>
</evidence>
<dbReference type="Pfam" id="PF02906">
    <property type="entry name" value="Fe_hyd_lg_C"/>
    <property type="match status" value="1"/>
</dbReference>
<dbReference type="InterPro" id="IPR004108">
    <property type="entry name" value="Fe_hydrogenase_lsu_C"/>
</dbReference>
<dbReference type="GO" id="GO:0000156">
    <property type="term" value="F:phosphorelay response regulator activity"/>
    <property type="evidence" value="ECO:0007669"/>
    <property type="project" value="InterPro"/>
</dbReference>
<comment type="caution">
    <text evidence="3">The sequence shown here is derived from an EMBL/GenBank/DDBJ whole genome shotgun (WGS) entry which is preliminary data.</text>
</comment>
<dbReference type="PATRIC" id="fig|1121326.3.peg.1634"/>
<dbReference type="GO" id="GO:0003677">
    <property type="term" value="F:DNA binding"/>
    <property type="evidence" value="ECO:0007669"/>
    <property type="project" value="InterPro"/>
</dbReference>
<dbReference type="InterPro" id="IPR010524">
    <property type="entry name" value="Sig_transdc_resp-reg_PrpR_N"/>
</dbReference>
<dbReference type="Proteomes" id="UP000076603">
    <property type="component" value="Unassembled WGS sequence"/>
</dbReference>
<dbReference type="GO" id="GO:0005524">
    <property type="term" value="F:ATP binding"/>
    <property type="evidence" value="ECO:0007669"/>
    <property type="project" value="InterPro"/>
</dbReference>
<feature type="domain" description="Signal transduction response regulator propionate catabolism activator N-terminal" evidence="2">
    <location>
        <begin position="101"/>
        <end position="167"/>
    </location>
</feature>
<dbReference type="InterPro" id="IPR009016">
    <property type="entry name" value="Fe_hydrogenase"/>
</dbReference>
<dbReference type="Pfam" id="PF06506">
    <property type="entry name" value="PrpR_N"/>
    <property type="match status" value="1"/>
</dbReference>
<keyword evidence="4" id="KW-1185">Reference proteome</keyword>
<dbReference type="OrthoDB" id="9798098at2"/>